<dbReference type="EMBL" id="JBBPCN010000001">
    <property type="protein sequence ID" value="MEK8073440.1"/>
    <property type="molecule type" value="Genomic_DNA"/>
</dbReference>
<evidence type="ECO:0000259" key="3">
    <source>
        <dbReference type="PROSITE" id="PS50921"/>
    </source>
</evidence>
<evidence type="ECO:0000313" key="5">
    <source>
        <dbReference type="Proteomes" id="UP001456513"/>
    </source>
</evidence>
<dbReference type="RefSeq" id="WP_341442399.1">
    <property type="nucleotide sequence ID" value="NZ_JBBPCN010000001.1"/>
</dbReference>
<dbReference type="Proteomes" id="UP001456513">
    <property type="component" value="Unassembled WGS sequence"/>
</dbReference>
<keyword evidence="1" id="KW-0805">Transcription regulation</keyword>
<protein>
    <submittedName>
        <fullName evidence="4">GAF and ANTAR domain-containing protein</fullName>
    </submittedName>
</protein>
<dbReference type="Gene3D" id="3.30.450.40">
    <property type="match status" value="1"/>
</dbReference>
<dbReference type="Pfam" id="PF03861">
    <property type="entry name" value="ANTAR"/>
    <property type="match status" value="1"/>
</dbReference>
<keyword evidence="2" id="KW-0804">Transcription</keyword>
<name>A0ABU9D472_9NOCA</name>
<sequence length="279" mass="29813">MNENLHAAEQAAADDLDAEVSAAMSLPTRHRSPPSVGSLDQHFGDVFDALETIRAVLLARNPVERVVQGLCEQVVAVIPGADFAGVALLHHEHRTPKTLACSDSRVLDIDSDQYGAGEGPCLDAARGERTICAGMNDITVRWPRFAGRAVDIGVRSYLSAPLTVDSTDGGSLNLYSYDENGFDVIDEVLVTLFVTSVEAAVGSSRRNAEALAEIDGLRQAMIAQGTIEQATGILMAVRAVSPGIAFEALVEQSQLEKLPLALLAARIVDTVVHCQRKER</sequence>
<proteinExistence type="predicted"/>
<dbReference type="InterPro" id="IPR036388">
    <property type="entry name" value="WH-like_DNA-bd_sf"/>
</dbReference>
<reference evidence="4 5" key="1">
    <citation type="submission" date="2024-03" db="EMBL/GenBank/DDBJ databases">
        <title>Rhodococcus navarretei sp. nov. and Pseudarthrobacter quantumdoti sp. nov., two new species with the ability to biosynthesize Quantum Dots isolated from soil samples at Union Glacier, Antarctica.</title>
        <authorList>
            <person name="Vargas M."/>
        </authorList>
    </citation>
    <scope>NUCLEOTIDE SEQUENCE [LARGE SCALE GENOMIC DNA]</scope>
    <source>
        <strain evidence="4 5">EXRC-4A-4</strain>
    </source>
</reference>
<dbReference type="SUPFAM" id="SSF55781">
    <property type="entry name" value="GAF domain-like"/>
    <property type="match status" value="1"/>
</dbReference>
<dbReference type="InterPro" id="IPR029016">
    <property type="entry name" value="GAF-like_dom_sf"/>
</dbReference>
<organism evidence="4 5">
    <name type="scientific">Rhodococcus navarretei</name>
    <dbReference type="NCBI Taxonomy" id="3128981"/>
    <lineage>
        <taxon>Bacteria</taxon>
        <taxon>Bacillati</taxon>
        <taxon>Actinomycetota</taxon>
        <taxon>Actinomycetes</taxon>
        <taxon>Mycobacteriales</taxon>
        <taxon>Nocardiaceae</taxon>
        <taxon>Rhodococcus</taxon>
    </lineage>
</organism>
<dbReference type="InterPro" id="IPR003018">
    <property type="entry name" value="GAF"/>
</dbReference>
<dbReference type="PROSITE" id="PS50921">
    <property type="entry name" value="ANTAR"/>
    <property type="match status" value="1"/>
</dbReference>
<feature type="domain" description="ANTAR" evidence="3">
    <location>
        <begin position="207"/>
        <end position="268"/>
    </location>
</feature>
<gene>
    <name evidence="4" type="ORF">AABD04_21570</name>
</gene>
<dbReference type="SMART" id="SM01012">
    <property type="entry name" value="ANTAR"/>
    <property type="match status" value="1"/>
</dbReference>
<evidence type="ECO:0000313" key="4">
    <source>
        <dbReference type="EMBL" id="MEK8073440.1"/>
    </source>
</evidence>
<dbReference type="Pfam" id="PF13185">
    <property type="entry name" value="GAF_2"/>
    <property type="match status" value="1"/>
</dbReference>
<accession>A0ABU9D472</accession>
<evidence type="ECO:0000256" key="1">
    <source>
        <dbReference type="ARBA" id="ARBA00023015"/>
    </source>
</evidence>
<dbReference type="Gene3D" id="1.10.10.10">
    <property type="entry name" value="Winged helix-like DNA-binding domain superfamily/Winged helix DNA-binding domain"/>
    <property type="match status" value="1"/>
</dbReference>
<keyword evidence="5" id="KW-1185">Reference proteome</keyword>
<dbReference type="InterPro" id="IPR005561">
    <property type="entry name" value="ANTAR"/>
</dbReference>
<evidence type="ECO:0000256" key="2">
    <source>
        <dbReference type="ARBA" id="ARBA00023163"/>
    </source>
</evidence>
<comment type="caution">
    <text evidence="4">The sequence shown here is derived from an EMBL/GenBank/DDBJ whole genome shotgun (WGS) entry which is preliminary data.</text>
</comment>